<dbReference type="Gene3D" id="1.20.5.1160">
    <property type="entry name" value="Vasodilator-stimulated phosphoprotein"/>
    <property type="match status" value="1"/>
</dbReference>
<proteinExistence type="inferred from homology"/>
<dbReference type="PROSITE" id="PS00226">
    <property type="entry name" value="IF_ROD_1"/>
    <property type="match status" value="1"/>
</dbReference>
<dbReference type="GO" id="GO:0005654">
    <property type="term" value="C:nucleoplasm"/>
    <property type="evidence" value="ECO:0007669"/>
    <property type="project" value="UniProtKB-SubCell"/>
</dbReference>
<dbReference type="SUPFAM" id="SSF57997">
    <property type="entry name" value="Tropomyosin"/>
    <property type="match status" value="1"/>
</dbReference>
<evidence type="ECO:0000259" key="15">
    <source>
        <dbReference type="PROSITE" id="PS51842"/>
    </source>
</evidence>
<feature type="domain" description="LTD" evidence="14">
    <location>
        <begin position="492"/>
        <end position="608"/>
    </location>
</feature>
<dbReference type="EMBL" id="JBHFQA010000017">
    <property type="protein sequence ID" value="KAL2084387.1"/>
    <property type="molecule type" value="Genomic_DNA"/>
</dbReference>
<keyword evidence="17" id="KW-1185">Reference proteome</keyword>
<dbReference type="GO" id="GO:0005882">
    <property type="term" value="C:intermediate filament"/>
    <property type="evidence" value="ECO:0007669"/>
    <property type="project" value="UniProtKB-KW"/>
</dbReference>
<evidence type="ECO:0000256" key="10">
    <source>
        <dbReference type="ARBA" id="ARBA00024186"/>
    </source>
</evidence>
<keyword evidence="4" id="KW-0597">Phosphoprotein</keyword>
<keyword evidence="6 12" id="KW-0175">Coiled coil</keyword>
<reference evidence="16 17" key="1">
    <citation type="submission" date="2024-09" db="EMBL/GenBank/DDBJ databases">
        <title>A chromosome-level genome assembly of Gray's grenadier anchovy, Coilia grayii.</title>
        <authorList>
            <person name="Fu Z."/>
        </authorList>
    </citation>
    <scope>NUCLEOTIDE SEQUENCE [LARGE SCALE GENOMIC DNA]</scope>
    <source>
        <strain evidence="16">G4</strain>
        <tissue evidence="16">Muscle</tissue>
    </source>
</reference>
<evidence type="ECO:0000259" key="14">
    <source>
        <dbReference type="PROSITE" id="PS51841"/>
    </source>
</evidence>
<feature type="region of interest" description="Disordered" evidence="13">
    <location>
        <begin position="407"/>
        <end position="452"/>
    </location>
</feature>
<sequence>METPVQRHSGRGKNTPAALLPNLRIQRLQENQDLIALTDRLATCVDKVRSLEAENATLCQHIAKTDTSRRLTIYEAELTEARRMLDSVAKEGTQVKLEMKRLKKENEDLKARNRKNETRLEAAQARLRGMEALLKSKDASLSTALREKGSLEVDFRDLKAQLDELKTRLNNSDTQLKDEMLRRVDAENLTLTLREKLEFQKYLHSEELSETKHGYESHMAEMNTTNQQEFEHKMADALARLRAQHEEHVSLYKEEMEAIFKSKLENAHQSANRTNHLLDAARQELQQTHARLEGVSTQLSQLQKQLSAREVSVRELEEALAHNRDVTRWQLNDKDQEMAEMGQRMQEQLDEYQGLLDIKLALDMEIAAYRKLLEGEEERLHLSPRPCASPVIATHSSGTATTSHILRVNSSPSSSQSRNLRITTHSSGSDTLTHIVQNSSTPHSSGATHSSGSKNFLQRWLSYTEETPSLDDDGNNMDMDDTSNMNDTFIHTHITQQATDSGLITVEKVDPEGKYVCISNKSDQDQALGHWQVRRRQIGSSSPIIYKFHHNFILKARQSVTIWAAEKGGSCHSPVVWKKQDSWGTGDELQITLFSAEGEKMAMRKITQSIPG</sequence>
<evidence type="ECO:0000256" key="4">
    <source>
        <dbReference type="ARBA" id="ARBA00022553"/>
    </source>
</evidence>
<feature type="domain" description="IF rod" evidence="15">
    <location>
        <begin position="30"/>
        <end position="380"/>
    </location>
</feature>
<dbReference type="Pfam" id="PF00932">
    <property type="entry name" value="LTD"/>
    <property type="match status" value="1"/>
</dbReference>
<evidence type="ECO:0000313" key="17">
    <source>
        <dbReference type="Proteomes" id="UP001591681"/>
    </source>
</evidence>
<evidence type="ECO:0000256" key="8">
    <source>
        <dbReference type="ARBA" id="ARBA00023288"/>
    </source>
</evidence>
<feature type="compositionally biased region" description="Polar residues" evidence="13">
    <location>
        <begin position="418"/>
        <end position="452"/>
    </location>
</feature>
<dbReference type="PROSITE" id="PS51842">
    <property type="entry name" value="IF_ROD_2"/>
    <property type="match status" value="1"/>
</dbReference>
<comment type="subcellular location">
    <subcellularLocation>
        <location evidence="10">Nucleus lamina</location>
    </subcellularLocation>
    <subcellularLocation>
        <location evidence="1">Nucleus matrix</location>
    </subcellularLocation>
    <subcellularLocation>
        <location evidence="2">Nucleus</location>
        <location evidence="2">Nucleoplasm</location>
    </subcellularLocation>
</comment>
<keyword evidence="5 11" id="KW-0403">Intermediate filament</keyword>
<protein>
    <submittedName>
        <fullName evidence="16">Uncharacterized protein</fullName>
    </submittedName>
</protein>
<keyword evidence="3" id="KW-0488">Methylation</keyword>
<evidence type="ECO:0000256" key="6">
    <source>
        <dbReference type="ARBA" id="ARBA00023054"/>
    </source>
</evidence>
<dbReference type="Proteomes" id="UP001591681">
    <property type="component" value="Unassembled WGS sequence"/>
</dbReference>
<feature type="coiled-coil region" evidence="12">
    <location>
        <begin position="264"/>
        <end position="351"/>
    </location>
</feature>
<evidence type="ECO:0000256" key="13">
    <source>
        <dbReference type="SAM" id="MobiDB-lite"/>
    </source>
</evidence>
<dbReference type="Gene3D" id="2.60.40.1260">
    <property type="entry name" value="Lamin Tail domain"/>
    <property type="match status" value="1"/>
</dbReference>
<keyword evidence="9" id="KW-0636">Prenylation</keyword>
<evidence type="ECO:0000256" key="1">
    <source>
        <dbReference type="ARBA" id="ARBA00004109"/>
    </source>
</evidence>
<dbReference type="SUPFAM" id="SSF64593">
    <property type="entry name" value="Intermediate filament protein, coiled coil region"/>
    <property type="match status" value="1"/>
</dbReference>
<dbReference type="PANTHER" id="PTHR45721:SF5">
    <property type="entry name" value="PRELAMIN-A_C"/>
    <property type="match status" value="1"/>
</dbReference>
<accession>A0ABD1JBD7</accession>
<evidence type="ECO:0000256" key="2">
    <source>
        <dbReference type="ARBA" id="ARBA00004642"/>
    </source>
</evidence>
<dbReference type="SMART" id="SM01391">
    <property type="entry name" value="Filament"/>
    <property type="match status" value="1"/>
</dbReference>
<dbReference type="AlphaFoldDB" id="A0ABD1JBD7"/>
<evidence type="ECO:0000256" key="3">
    <source>
        <dbReference type="ARBA" id="ARBA00022481"/>
    </source>
</evidence>
<dbReference type="GO" id="GO:0016363">
    <property type="term" value="C:nuclear matrix"/>
    <property type="evidence" value="ECO:0007669"/>
    <property type="project" value="UniProtKB-SubCell"/>
</dbReference>
<name>A0ABD1JBD7_9TELE</name>
<dbReference type="Gene3D" id="1.20.5.170">
    <property type="match status" value="1"/>
</dbReference>
<dbReference type="PROSITE" id="PS51841">
    <property type="entry name" value="LTD"/>
    <property type="match status" value="1"/>
</dbReference>
<evidence type="ECO:0000256" key="5">
    <source>
        <dbReference type="ARBA" id="ARBA00022754"/>
    </source>
</evidence>
<dbReference type="InterPro" id="IPR018039">
    <property type="entry name" value="IF_conserved"/>
</dbReference>
<dbReference type="InterPro" id="IPR039008">
    <property type="entry name" value="IF_rod_dom"/>
</dbReference>
<evidence type="ECO:0000256" key="9">
    <source>
        <dbReference type="ARBA" id="ARBA00023289"/>
    </source>
</evidence>
<evidence type="ECO:0000256" key="7">
    <source>
        <dbReference type="ARBA" id="ARBA00023242"/>
    </source>
</evidence>
<dbReference type="Pfam" id="PF00038">
    <property type="entry name" value="Filament"/>
    <property type="match status" value="1"/>
</dbReference>
<organism evidence="16 17">
    <name type="scientific">Coilia grayii</name>
    <name type="common">Gray's grenadier anchovy</name>
    <dbReference type="NCBI Taxonomy" id="363190"/>
    <lineage>
        <taxon>Eukaryota</taxon>
        <taxon>Metazoa</taxon>
        <taxon>Chordata</taxon>
        <taxon>Craniata</taxon>
        <taxon>Vertebrata</taxon>
        <taxon>Euteleostomi</taxon>
        <taxon>Actinopterygii</taxon>
        <taxon>Neopterygii</taxon>
        <taxon>Teleostei</taxon>
        <taxon>Clupei</taxon>
        <taxon>Clupeiformes</taxon>
        <taxon>Clupeoidei</taxon>
        <taxon>Engraulidae</taxon>
        <taxon>Coilinae</taxon>
        <taxon>Coilia</taxon>
    </lineage>
</organism>
<dbReference type="InterPro" id="IPR036415">
    <property type="entry name" value="Lamin_tail_dom_sf"/>
</dbReference>
<evidence type="ECO:0000313" key="16">
    <source>
        <dbReference type="EMBL" id="KAL2084387.1"/>
    </source>
</evidence>
<dbReference type="SUPFAM" id="SSF74853">
    <property type="entry name" value="Lamin A/C globular tail domain"/>
    <property type="match status" value="1"/>
</dbReference>
<keyword evidence="7" id="KW-0539">Nucleus</keyword>
<evidence type="ECO:0000256" key="11">
    <source>
        <dbReference type="RuleBase" id="RU000685"/>
    </source>
</evidence>
<dbReference type="PANTHER" id="PTHR45721">
    <property type="entry name" value="LAMIN DM0-RELATED"/>
    <property type="match status" value="1"/>
</dbReference>
<dbReference type="GO" id="GO:0005652">
    <property type="term" value="C:nuclear lamina"/>
    <property type="evidence" value="ECO:0007669"/>
    <property type="project" value="UniProtKB-SubCell"/>
</dbReference>
<comment type="similarity">
    <text evidence="11">Belongs to the intermediate filament family.</text>
</comment>
<comment type="caution">
    <text evidence="16">The sequence shown here is derived from an EMBL/GenBank/DDBJ whole genome shotgun (WGS) entry which is preliminary data.</text>
</comment>
<feature type="compositionally biased region" description="Low complexity" evidence="13">
    <location>
        <begin position="407"/>
        <end position="417"/>
    </location>
</feature>
<keyword evidence="8" id="KW-0449">Lipoprotein</keyword>
<dbReference type="InterPro" id="IPR001322">
    <property type="entry name" value="Lamin_tail_dom"/>
</dbReference>
<evidence type="ECO:0000256" key="12">
    <source>
        <dbReference type="SAM" id="Coils"/>
    </source>
</evidence>
<feature type="coiled-coil region" evidence="12">
    <location>
        <begin position="71"/>
        <end position="182"/>
    </location>
</feature>
<gene>
    <name evidence="16" type="ORF">ACEWY4_019905</name>
</gene>